<gene>
    <name evidence="1" type="ORF">M422DRAFT_72154</name>
</gene>
<evidence type="ECO:0000313" key="1">
    <source>
        <dbReference type="EMBL" id="KIJ25464.1"/>
    </source>
</evidence>
<dbReference type="Proteomes" id="UP000054279">
    <property type="component" value="Unassembled WGS sequence"/>
</dbReference>
<sequence length="76" mass="9036">RHRCYDNPSFGTKVKRFLTSKWSKGFSQIHPALNPDCYTHDVQWWFHVCDNPFIPVHDLSPRQLPYCRINLGHNVL</sequence>
<evidence type="ECO:0000313" key="2">
    <source>
        <dbReference type="Proteomes" id="UP000054279"/>
    </source>
</evidence>
<name>A0A0C9TUH1_SPHS4</name>
<protein>
    <submittedName>
        <fullName evidence="1">Uncharacterized protein</fullName>
    </submittedName>
</protein>
<accession>A0A0C9TUH1</accession>
<dbReference type="EMBL" id="KN837413">
    <property type="protein sequence ID" value="KIJ25464.1"/>
    <property type="molecule type" value="Genomic_DNA"/>
</dbReference>
<reference evidence="1 2" key="1">
    <citation type="submission" date="2014-06" db="EMBL/GenBank/DDBJ databases">
        <title>Evolutionary Origins and Diversification of the Mycorrhizal Mutualists.</title>
        <authorList>
            <consortium name="DOE Joint Genome Institute"/>
            <consortium name="Mycorrhizal Genomics Consortium"/>
            <person name="Kohler A."/>
            <person name="Kuo A."/>
            <person name="Nagy L.G."/>
            <person name="Floudas D."/>
            <person name="Copeland A."/>
            <person name="Barry K.W."/>
            <person name="Cichocki N."/>
            <person name="Veneault-Fourrey C."/>
            <person name="LaButti K."/>
            <person name="Lindquist E.A."/>
            <person name="Lipzen A."/>
            <person name="Lundell T."/>
            <person name="Morin E."/>
            <person name="Murat C."/>
            <person name="Riley R."/>
            <person name="Ohm R."/>
            <person name="Sun H."/>
            <person name="Tunlid A."/>
            <person name="Henrissat B."/>
            <person name="Grigoriev I.V."/>
            <person name="Hibbett D.S."/>
            <person name="Martin F."/>
        </authorList>
    </citation>
    <scope>NUCLEOTIDE SEQUENCE [LARGE SCALE GENOMIC DNA]</scope>
    <source>
        <strain evidence="1 2">SS14</strain>
    </source>
</reference>
<dbReference type="AlphaFoldDB" id="A0A0C9TUH1"/>
<dbReference type="HOGENOM" id="CLU_2661415_0_0_1"/>
<proteinExistence type="predicted"/>
<keyword evidence="2" id="KW-1185">Reference proteome</keyword>
<organism evidence="1 2">
    <name type="scientific">Sphaerobolus stellatus (strain SS14)</name>
    <dbReference type="NCBI Taxonomy" id="990650"/>
    <lineage>
        <taxon>Eukaryota</taxon>
        <taxon>Fungi</taxon>
        <taxon>Dikarya</taxon>
        <taxon>Basidiomycota</taxon>
        <taxon>Agaricomycotina</taxon>
        <taxon>Agaricomycetes</taxon>
        <taxon>Phallomycetidae</taxon>
        <taxon>Geastrales</taxon>
        <taxon>Sphaerobolaceae</taxon>
        <taxon>Sphaerobolus</taxon>
    </lineage>
</organism>
<feature type="non-terminal residue" evidence="1">
    <location>
        <position position="1"/>
    </location>
</feature>